<evidence type="ECO:0000313" key="1">
    <source>
        <dbReference type="EMBL" id="MPC13638.1"/>
    </source>
</evidence>
<reference evidence="1 2" key="1">
    <citation type="submission" date="2019-05" db="EMBL/GenBank/DDBJ databases">
        <title>Another draft genome of Portunus trituberculatus and its Hox gene families provides insights of decapod evolution.</title>
        <authorList>
            <person name="Jeong J.-H."/>
            <person name="Song I."/>
            <person name="Kim S."/>
            <person name="Choi T."/>
            <person name="Kim D."/>
            <person name="Ryu S."/>
            <person name="Kim W."/>
        </authorList>
    </citation>
    <scope>NUCLEOTIDE SEQUENCE [LARGE SCALE GENOMIC DNA]</scope>
    <source>
        <tissue evidence="1">Muscle</tissue>
    </source>
</reference>
<comment type="caution">
    <text evidence="1">The sequence shown here is derived from an EMBL/GenBank/DDBJ whole genome shotgun (WGS) entry which is preliminary data.</text>
</comment>
<accession>A0A5B7CWQ9</accession>
<organism evidence="1 2">
    <name type="scientific">Portunus trituberculatus</name>
    <name type="common">Swimming crab</name>
    <name type="synonym">Neptunus trituberculatus</name>
    <dbReference type="NCBI Taxonomy" id="210409"/>
    <lineage>
        <taxon>Eukaryota</taxon>
        <taxon>Metazoa</taxon>
        <taxon>Ecdysozoa</taxon>
        <taxon>Arthropoda</taxon>
        <taxon>Crustacea</taxon>
        <taxon>Multicrustacea</taxon>
        <taxon>Malacostraca</taxon>
        <taxon>Eumalacostraca</taxon>
        <taxon>Eucarida</taxon>
        <taxon>Decapoda</taxon>
        <taxon>Pleocyemata</taxon>
        <taxon>Brachyura</taxon>
        <taxon>Eubrachyura</taxon>
        <taxon>Portunoidea</taxon>
        <taxon>Portunidae</taxon>
        <taxon>Portuninae</taxon>
        <taxon>Portunus</taxon>
    </lineage>
</organism>
<name>A0A5B7CWQ9_PORTR</name>
<dbReference type="Proteomes" id="UP000324222">
    <property type="component" value="Unassembled WGS sequence"/>
</dbReference>
<gene>
    <name evidence="1" type="ORF">E2C01_006379</name>
</gene>
<keyword evidence="2" id="KW-1185">Reference proteome</keyword>
<sequence>MVAVWVVYADNAGAQTLTFPTRLANEIQRSEGPKVQVHLPAKHHPGWSVACGFLLARPVRHQRERETLIPVLLIRTAVLGLLFWVDSFQMRSECPLPSIPQSFSVSVVLGQPGFLPLGIPVSLPKADLAGWGGACNPFP</sequence>
<dbReference type="EMBL" id="VSRR010000296">
    <property type="protein sequence ID" value="MPC13638.1"/>
    <property type="molecule type" value="Genomic_DNA"/>
</dbReference>
<proteinExistence type="predicted"/>
<dbReference type="AlphaFoldDB" id="A0A5B7CWQ9"/>
<protein>
    <submittedName>
        <fullName evidence="1">Uncharacterized protein</fullName>
    </submittedName>
</protein>
<evidence type="ECO:0000313" key="2">
    <source>
        <dbReference type="Proteomes" id="UP000324222"/>
    </source>
</evidence>